<evidence type="ECO:0000256" key="4">
    <source>
        <dbReference type="ARBA" id="ARBA00023274"/>
    </source>
</evidence>
<dbReference type="AlphaFoldDB" id="A0A816R6A5"/>
<dbReference type="GO" id="GO:0002182">
    <property type="term" value="P:cytoplasmic translational elongation"/>
    <property type="evidence" value="ECO:0007669"/>
    <property type="project" value="InterPro"/>
</dbReference>
<evidence type="ECO:0000256" key="3">
    <source>
        <dbReference type="ARBA" id="ARBA00022980"/>
    </source>
</evidence>
<gene>
    <name evidence="8" type="ORF">XDN619_LOCUS12054</name>
</gene>
<comment type="caution">
    <text evidence="8">The sequence shown here is derived from an EMBL/GenBank/DDBJ whole genome shotgun (WGS) entry which is preliminary data.</text>
</comment>
<organism evidence="8 9">
    <name type="scientific">Rotaria magnacalcarata</name>
    <dbReference type="NCBI Taxonomy" id="392030"/>
    <lineage>
        <taxon>Eukaryota</taxon>
        <taxon>Metazoa</taxon>
        <taxon>Spiralia</taxon>
        <taxon>Gnathifera</taxon>
        <taxon>Rotifera</taxon>
        <taxon>Eurotatoria</taxon>
        <taxon>Bdelloidea</taxon>
        <taxon>Philodinida</taxon>
        <taxon>Philodinidae</taxon>
        <taxon>Rotaria</taxon>
    </lineage>
</organism>
<feature type="compositionally biased region" description="Basic and acidic residues" evidence="7">
    <location>
        <begin position="74"/>
        <end position="97"/>
    </location>
</feature>
<accession>A0A816R6A5</accession>
<dbReference type="FunFam" id="1.10.10.1410:FF:000002">
    <property type="entry name" value="60S acidic ribosomal protein P2"/>
    <property type="match status" value="1"/>
</dbReference>
<comment type="similarity">
    <text evidence="2">Belongs to the eukaryotic ribosomal protein P1/P2 family.</text>
</comment>
<proteinExistence type="inferred from homology"/>
<evidence type="ECO:0000313" key="8">
    <source>
        <dbReference type="EMBL" id="CAF2068364.1"/>
    </source>
</evidence>
<evidence type="ECO:0000256" key="1">
    <source>
        <dbReference type="ARBA" id="ARBA00003362"/>
    </source>
</evidence>
<dbReference type="PANTHER" id="PTHR21141">
    <property type="entry name" value="60S ACIDIC RIBOSOMAL PROTEIN FAMILY MEMBER"/>
    <property type="match status" value="1"/>
</dbReference>
<keyword evidence="4" id="KW-0687">Ribonucleoprotein</keyword>
<dbReference type="PANTHER" id="PTHR21141:SF5">
    <property type="entry name" value="LARGE RIBOSOMAL SUBUNIT PROTEIN P2"/>
    <property type="match status" value="1"/>
</dbReference>
<dbReference type="GO" id="GO:0003735">
    <property type="term" value="F:structural constituent of ribosome"/>
    <property type="evidence" value="ECO:0007669"/>
    <property type="project" value="InterPro"/>
</dbReference>
<evidence type="ECO:0000313" key="9">
    <source>
        <dbReference type="Proteomes" id="UP000663887"/>
    </source>
</evidence>
<evidence type="ECO:0000256" key="6">
    <source>
        <dbReference type="ARBA" id="ARBA00035443"/>
    </source>
</evidence>
<evidence type="ECO:0000256" key="2">
    <source>
        <dbReference type="ARBA" id="ARBA00005436"/>
    </source>
</evidence>
<evidence type="ECO:0000256" key="7">
    <source>
        <dbReference type="SAM" id="MobiDB-lite"/>
    </source>
</evidence>
<protein>
    <recommendedName>
        <fullName evidence="5">Large ribosomal subunit protein P2</fullName>
    </recommendedName>
    <alternativeName>
        <fullName evidence="6">60S acidic ribosomal protein P2</fullName>
    </alternativeName>
</protein>
<dbReference type="HAMAP" id="MF_01478">
    <property type="entry name" value="Ribosomal_L12_arch"/>
    <property type="match status" value="1"/>
</dbReference>
<keyword evidence="3" id="KW-0689">Ribosomal protein</keyword>
<dbReference type="EMBL" id="CAJNRG010004715">
    <property type="protein sequence ID" value="CAF2068364.1"/>
    <property type="molecule type" value="Genomic_DNA"/>
</dbReference>
<dbReference type="Proteomes" id="UP000663887">
    <property type="component" value="Unassembled WGS sequence"/>
</dbReference>
<dbReference type="InterPro" id="IPR038716">
    <property type="entry name" value="P1/P2_N_sf"/>
</dbReference>
<dbReference type="InterPro" id="IPR027534">
    <property type="entry name" value="Ribosomal_P1/P2"/>
</dbReference>
<dbReference type="InterPro" id="IPR044076">
    <property type="entry name" value="Ribosomal_P2"/>
</dbReference>
<name>A0A816R6A5_9BILA</name>
<feature type="region of interest" description="Disordered" evidence="7">
    <location>
        <begin position="65"/>
        <end position="97"/>
    </location>
</feature>
<sequence length="111" mass="12095">MKYIAGYLLLSLGGKKEISAKDLSEFLKSNDCQVNEEQVKAVCDALHGKALHELCANGMGKLASFSTNSSASTSEKEEKKAPVKEEKKKEEKKKVEEAVVEEDADIGGLFD</sequence>
<dbReference type="Gene3D" id="1.10.10.1410">
    <property type="match status" value="1"/>
</dbReference>
<reference evidence="8" key="1">
    <citation type="submission" date="2021-02" db="EMBL/GenBank/DDBJ databases">
        <authorList>
            <person name="Nowell W R."/>
        </authorList>
    </citation>
    <scope>NUCLEOTIDE SEQUENCE</scope>
</reference>
<comment type="function">
    <text evidence="1">Plays an important role in the elongation step of protein synthesis.</text>
</comment>
<dbReference type="GO" id="GO:0022625">
    <property type="term" value="C:cytosolic large ribosomal subunit"/>
    <property type="evidence" value="ECO:0007669"/>
    <property type="project" value="InterPro"/>
</dbReference>
<evidence type="ECO:0000256" key="5">
    <source>
        <dbReference type="ARBA" id="ARBA00035301"/>
    </source>
</evidence>
<dbReference type="Pfam" id="PF00428">
    <property type="entry name" value="Ribosomal_60s"/>
    <property type="match status" value="1"/>
</dbReference>
<dbReference type="CDD" id="cd05833">
    <property type="entry name" value="Ribosomal_P2"/>
    <property type="match status" value="1"/>
</dbReference>